<keyword evidence="6" id="KW-1185">Reference proteome</keyword>
<protein>
    <submittedName>
        <fullName evidence="5">NADPH-dependent FMN reductase</fullName>
        <ecNumber evidence="5">1.5.1.38</ecNumber>
    </submittedName>
</protein>
<evidence type="ECO:0000256" key="1">
    <source>
        <dbReference type="ARBA" id="ARBA00022630"/>
    </source>
</evidence>
<keyword evidence="1" id="KW-0285">Flavoprotein</keyword>
<dbReference type="EC" id="1.5.1.38" evidence="5"/>
<accession>A0ABU6PSN5</accession>
<proteinExistence type="predicted"/>
<dbReference type="InterPro" id="IPR020048">
    <property type="entry name" value="NADPH-dep_FMN_reduc_SsuE"/>
</dbReference>
<evidence type="ECO:0000259" key="4">
    <source>
        <dbReference type="Pfam" id="PF03358"/>
    </source>
</evidence>
<dbReference type="InterPro" id="IPR051814">
    <property type="entry name" value="NAD(P)H-dep_FMN_reductase"/>
</dbReference>
<dbReference type="InterPro" id="IPR029039">
    <property type="entry name" value="Flavoprotein-like_sf"/>
</dbReference>
<gene>
    <name evidence="5" type="primary">ssuE</name>
    <name evidence="5" type="ORF">P9847_11325</name>
</gene>
<evidence type="ECO:0000313" key="5">
    <source>
        <dbReference type="EMBL" id="MED5017894.1"/>
    </source>
</evidence>
<dbReference type="EMBL" id="JARTLD010000028">
    <property type="protein sequence ID" value="MED5017894.1"/>
    <property type="molecule type" value="Genomic_DNA"/>
</dbReference>
<dbReference type="SUPFAM" id="SSF52218">
    <property type="entry name" value="Flavoproteins"/>
    <property type="match status" value="1"/>
</dbReference>
<dbReference type="RefSeq" id="WP_328277856.1">
    <property type="nucleotide sequence ID" value="NZ_JARTLD010000028.1"/>
</dbReference>
<evidence type="ECO:0000313" key="6">
    <source>
        <dbReference type="Proteomes" id="UP001343257"/>
    </source>
</evidence>
<dbReference type="Proteomes" id="UP001343257">
    <property type="component" value="Unassembled WGS sequence"/>
</dbReference>
<dbReference type="InterPro" id="IPR005025">
    <property type="entry name" value="FMN_Rdtase-like_dom"/>
</dbReference>
<evidence type="ECO:0000256" key="3">
    <source>
        <dbReference type="ARBA" id="ARBA00023002"/>
    </source>
</evidence>
<dbReference type="Gene3D" id="3.40.50.360">
    <property type="match status" value="1"/>
</dbReference>
<dbReference type="PANTHER" id="PTHR43408">
    <property type="entry name" value="FMN REDUCTASE (NADPH)"/>
    <property type="match status" value="1"/>
</dbReference>
<dbReference type="Pfam" id="PF03358">
    <property type="entry name" value="FMN_red"/>
    <property type="match status" value="1"/>
</dbReference>
<organism evidence="5 6">
    <name type="scientific">Paenibacillus chibensis</name>
    <dbReference type="NCBI Taxonomy" id="59846"/>
    <lineage>
        <taxon>Bacteria</taxon>
        <taxon>Bacillati</taxon>
        <taxon>Bacillota</taxon>
        <taxon>Bacilli</taxon>
        <taxon>Bacillales</taxon>
        <taxon>Paenibacillaceae</taxon>
        <taxon>Paenibacillus</taxon>
    </lineage>
</organism>
<keyword evidence="2" id="KW-0288">FMN</keyword>
<name>A0ABU6PSN5_9BACL</name>
<dbReference type="PANTHER" id="PTHR43408:SF1">
    <property type="entry name" value="FMN REDUCTASE (NADPH)"/>
    <property type="match status" value="1"/>
</dbReference>
<keyword evidence="3 5" id="KW-0560">Oxidoreductase</keyword>
<comment type="caution">
    <text evidence="5">The sequence shown here is derived from an EMBL/GenBank/DDBJ whole genome shotgun (WGS) entry which is preliminary data.</text>
</comment>
<dbReference type="NCBIfam" id="TIGR03567">
    <property type="entry name" value="FMN_reduc_SsuE"/>
    <property type="match status" value="1"/>
</dbReference>
<evidence type="ECO:0000256" key="2">
    <source>
        <dbReference type="ARBA" id="ARBA00022643"/>
    </source>
</evidence>
<dbReference type="GO" id="GO:0052873">
    <property type="term" value="F:FMN reductase (NADPH) activity"/>
    <property type="evidence" value="ECO:0007669"/>
    <property type="project" value="UniProtKB-EC"/>
</dbReference>
<reference evidence="5 6" key="1">
    <citation type="submission" date="2023-03" db="EMBL/GenBank/DDBJ databases">
        <title>Bacillus Genome Sequencing.</title>
        <authorList>
            <person name="Dunlap C."/>
        </authorList>
    </citation>
    <scope>NUCLEOTIDE SEQUENCE [LARGE SCALE GENOMIC DNA]</scope>
    <source>
        <strain evidence="5 6">NRS-52</strain>
    </source>
</reference>
<feature type="domain" description="NADPH-dependent FMN reductase-like" evidence="4">
    <location>
        <begin position="3"/>
        <end position="143"/>
    </location>
</feature>
<sequence length="210" mass="22231">MSRIVILNGGPFLTSRLMGVIQHAEVHAAGRGHDLHRIDVVKLPAEDLILARIDSKKIASANRLLAGAEAVIMASPVFQASYTGLLKTFLDTVPKKGLSGKIILPLFIGGSLAHLLAMDYALKPVLSALGARHILGGVFAVDSQIAREESGAMTLAPELVERLDASLEELFAELEKRNLMRAGGNNGADAPDACTALIGSLGVQTHRSVR</sequence>